<dbReference type="Proteomes" id="UP001519460">
    <property type="component" value="Unassembled WGS sequence"/>
</dbReference>
<dbReference type="PANTHER" id="PTHR15723:SF0">
    <property type="entry name" value="CARBOHYDRATE SULFOTRANSFERASE 15"/>
    <property type="match status" value="1"/>
</dbReference>
<evidence type="ECO:0000313" key="4">
    <source>
        <dbReference type="Proteomes" id="UP001519460"/>
    </source>
</evidence>
<feature type="non-terminal residue" evidence="3">
    <location>
        <position position="437"/>
    </location>
</feature>
<feature type="region of interest" description="Disordered" evidence="1">
    <location>
        <begin position="1"/>
        <end position="30"/>
    </location>
</feature>
<organism evidence="3 4">
    <name type="scientific">Batillaria attramentaria</name>
    <dbReference type="NCBI Taxonomy" id="370345"/>
    <lineage>
        <taxon>Eukaryota</taxon>
        <taxon>Metazoa</taxon>
        <taxon>Spiralia</taxon>
        <taxon>Lophotrochozoa</taxon>
        <taxon>Mollusca</taxon>
        <taxon>Gastropoda</taxon>
        <taxon>Caenogastropoda</taxon>
        <taxon>Sorbeoconcha</taxon>
        <taxon>Cerithioidea</taxon>
        <taxon>Batillariidae</taxon>
        <taxon>Batillaria</taxon>
    </lineage>
</organism>
<dbReference type="SUPFAM" id="SSF52540">
    <property type="entry name" value="P-loop containing nucleoside triphosphate hydrolases"/>
    <property type="match status" value="1"/>
</dbReference>
<reference evidence="3 4" key="1">
    <citation type="journal article" date="2023" name="Sci. Data">
        <title>Genome assembly of the Korean intertidal mud-creeper Batillaria attramentaria.</title>
        <authorList>
            <person name="Patra A.K."/>
            <person name="Ho P.T."/>
            <person name="Jun S."/>
            <person name="Lee S.J."/>
            <person name="Kim Y."/>
            <person name="Won Y.J."/>
        </authorList>
    </citation>
    <scope>NUCLEOTIDE SEQUENCE [LARGE SCALE GENOMIC DNA]</scope>
    <source>
        <strain evidence="3">Wonlab-2016</strain>
    </source>
</reference>
<comment type="caution">
    <text evidence="3">The sequence shown here is derived from an EMBL/GenBank/DDBJ whole genome shotgun (WGS) entry which is preliminary data.</text>
</comment>
<evidence type="ECO:0000256" key="1">
    <source>
        <dbReference type="SAM" id="MobiDB-lite"/>
    </source>
</evidence>
<keyword evidence="4" id="KW-1185">Reference proteome</keyword>
<dbReference type="AlphaFoldDB" id="A0ABD0L4N1"/>
<dbReference type="PANTHER" id="PTHR15723">
    <property type="entry name" value="CARBOHYDRATE SULFOTRANSFERASE 15"/>
    <property type="match status" value="1"/>
</dbReference>
<evidence type="ECO:0000313" key="3">
    <source>
        <dbReference type="EMBL" id="KAK7494211.1"/>
    </source>
</evidence>
<dbReference type="InterPro" id="IPR000863">
    <property type="entry name" value="Sulfotransferase_dom"/>
</dbReference>
<sequence length="437" mass="49735">MSPVRQPASSIAHRTTLRPPAPPGDGAASPDQAEYLAEEKFIVVTYISPSHLGTGTWFYAFGAGRGPAGNEGYCHLRCPRLRPTDKAWTPRAVVTEFACKAVVQLPVSCPANKTTSELLRMPPTRFLPNFRTPCWYEALPKDADPNVNPYGHNLYACFSEGVRRDALDMASVWLARSRTERDPKRLRCLPYFYIAGMPKSGSTDLFRKVTLHPDVVRPPMKEPHYWSRNRFGMKLNYSSLIPLSDYVDLFDKAALQIEERTVSSGDVADAGTTQDSSTVYHHVITGDASASTFWGNDNWWRLPENCGRTEPLFTNAHYIRRLTPDARIIVIIRNPTERLYSDYLYFQKTNKSVSHFHQEVLLSIEKFKACEAVHSLRTCLYDIHVANGVRLRIGLYHVYVEEWLKVFPAEQVLIIRTEDYAANLKLSVRRVYRFLGL</sequence>
<feature type="domain" description="Sulfotransferase" evidence="2">
    <location>
        <begin position="322"/>
        <end position="437"/>
    </location>
</feature>
<gene>
    <name evidence="3" type="ORF">BaRGS_00014493</name>
</gene>
<accession>A0ABD0L4N1</accession>
<dbReference type="EMBL" id="JACVVK020000085">
    <property type="protein sequence ID" value="KAK7494211.1"/>
    <property type="molecule type" value="Genomic_DNA"/>
</dbReference>
<dbReference type="InterPro" id="IPR052654">
    <property type="entry name" value="CS_Sulfotransferase"/>
</dbReference>
<dbReference type="InterPro" id="IPR027417">
    <property type="entry name" value="P-loop_NTPase"/>
</dbReference>
<dbReference type="Pfam" id="PF00685">
    <property type="entry name" value="Sulfotransfer_1"/>
    <property type="match status" value="1"/>
</dbReference>
<name>A0ABD0L4N1_9CAEN</name>
<proteinExistence type="predicted"/>
<protein>
    <recommendedName>
        <fullName evidence="2">Sulfotransferase domain-containing protein</fullName>
    </recommendedName>
</protein>
<dbReference type="Gene3D" id="3.40.50.300">
    <property type="entry name" value="P-loop containing nucleotide triphosphate hydrolases"/>
    <property type="match status" value="1"/>
</dbReference>
<evidence type="ECO:0000259" key="2">
    <source>
        <dbReference type="Pfam" id="PF00685"/>
    </source>
</evidence>